<evidence type="ECO:0000259" key="1">
    <source>
        <dbReference type="Pfam" id="PF25355"/>
    </source>
</evidence>
<dbReference type="Pfam" id="PF25355">
    <property type="entry name" value="DUF7882"/>
    <property type="match status" value="1"/>
</dbReference>
<accession>A0A7X5R2F1</accession>
<protein>
    <recommendedName>
        <fullName evidence="1">DUF7882 domain-containing protein</fullName>
    </recommendedName>
</protein>
<feature type="domain" description="DUF7882" evidence="1">
    <location>
        <begin position="1"/>
        <end position="96"/>
    </location>
</feature>
<sequence length="107" mass="12461">MGRLTYGTNEFEFDDCLLAHLKVVVIQKLRRKETFLLSWSNHDDSGACLDGRHAIWLTDGIQLYFHVEQSEKFSLNRRLLDYMVGQSHSPDGLILDEKVHRLLTRDS</sequence>
<evidence type="ECO:0000313" key="3">
    <source>
        <dbReference type="Proteomes" id="UP000541033"/>
    </source>
</evidence>
<reference evidence="2 3" key="1">
    <citation type="submission" date="2020-02" db="EMBL/GenBank/DDBJ databases">
        <title>Sequencing the genomes of 1000 actinobacteria strains.</title>
        <authorList>
            <person name="Klenk H.-P."/>
        </authorList>
    </citation>
    <scope>NUCLEOTIDE SEQUENCE [LARGE SCALE GENOMIC DNA]</scope>
    <source>
        <strain evidence="2 3">DSM 27960</strain>
    </source>
</reference>
<gene>
    <name evidence="2" type="ORF">FHX76_002245</name>
</gene>
<dbReference type="Proteomes" id="UP000541033">
    <property type="component" value="Unassembled WGS sequence"/>
</dbReference>
<dbReference type="InterPro" id="IPR057204">
    <property type="entry name" value="DUF7882"/>
</dbReference>
<proteinExistence type="predicted"/>
<dbReference type="EMBL" id="JAAMOX010000002">
    <property type="protein sequence ID" value="NIH54349.1"/>
    <property type="molecule type" value="Genomic_DNA"/>
</dbReference>
<organism evidence="2 3">
    <name type="scientific">Lysinibacter cavernae</name>
    <dbReference type="NCBI Taxonomy" id="1640652"/>
    <lineage>
        <taxon>Bacteria</taxon>
        <taxon>Bacillati</taxon>
        <taxon>Actinomycetota</taxon>
        <taxon>Actinomycetes</taxon>
        <taxon>Micrococcales</taxon>
        <taxon>Microbacteriaceae</taxon>
        <taxon>Lysinibacter</taxon>
    </lineage>
</organism>
<name>A0A7X5R2F1_9MICO</name>
<dbReference type="AlphaFoldDB" id="A0A7X5R2F1"/>
<dbReference type="RefSeq" id="WP_167150737.1">
    <property type="nucleotide sequence ID" value="NZ_JAAMOX010000002.1"/>
</dbReference>
<keyword evidence="3" id="KW-1185">Reference proteome</keyword>
<comment type="caution">
    <text evidence="2">The sequence shown here is derived from an EMBL/GenBank/DDBJ whole genome shotgun (WGS) entry which is preliminary data.</text>
</comment>
<evidence type="ECO:0000313" key="2">
    <source>
        <dbReference type="EMBL" id="NIH54349.1"/>
    </source>
</evidence>